<comment type="similarity">
    <text evidence="1">Belongs to the DinB family.</text>
</comment>
<reference evidence="4 5" key="1">
    <citation type="submission" date="2018-12" db="EMBL/GenBank/DDBJ databases">
        <authorList>
            <person name="Sun L."/>
            <person name="Chen Z."/>
        </authorList>
    </citation>
    <scope>NUCLEOTIDE SEQUENCE [LARGE SCALE GENOMIC DNA]</scope>
    <source>
        <strain evidence="4 5">3-5-3</strain>
    </source>
</reference>
<proteinExistence type="inferred from homology"/>
<organism evidence="4 5">
    <name type="scientific">Paenibacillus zeisoli</name>
    <dbReference type="NCBI Taxonomy" id="2496267"/>
    <lineage>
        <taxon>Bacteria</taxon>
        <taxon>Bacillati</taxon>
        <taxon>Bacillota</taxon>
        <taxon>Bacilli</taxon>
        <taxon>Bacillales</taxon>
        <taxon>Paenibacillaceae</taxon>
        <taxon>Paenibacillus</taxon>
    </lineage>
</organism>
<keyword evidence="2 3" id="KW-0479">Metal-binding</keyword>
<feature type="binding site" evidence="3">
    <location>
        <position position="44"/>
    </location>
    <ligand>
        <name>a divalent metal cation</name>
        <dbReference type="ChEBI" id="CHEBI:60240"/>
    </ligand>
</feature>
<gene>
    <name evidence="4" type="ORF">EJP77_05845</name>
</gene>
<evidence type="ECO:0000256" key="2">
    <source>
        <dbReference type="ARBA" id="ARBA00022723"/>
    </source>
</evidence>
<dbReference type="PANTHER" id="PTHR37302:SF3">
    <property type="entry name" value="DAMAGE-INDUCIBLE PROTEIN DINB"/>
    <property type="match status" value="1"/>
</dbReference>
<name>A0A3S1BX65_9BACL</name>
<feature type="binding site" evidence="3">
    <location>
        <position position="121"/>
    </location>
    <ligand>
        <name>a divalent metal cation</name>
        <dbReference type="ChEBI" id="CHEBI:60240"/>
    </ligand>
</feature>
<accession>A0A3S1BX65</accession>
<evidence type="ECO:0000256" key="1">
    <source>
        <dbReference type="ARBA" id="ARBA00008635"/>
    </source>
</evidence>
<sequence length="151" mass="18082">MKLFFRYNWQVREEWFDWCEQVAAEELIRERIGGVGSILRTLLHIVDVEQSWIRGLMGAPEFHYRYEDYPTLESVRELSDKCRLEIKDYIDRWSEDEEKRQLDSFTYGEVIRHVIAHEIHHIGQLSIWSRELGLTPISANFIRRGLGQAEE</sequence>
<dbReference type="Pfam" id="PF05163">
    <property type="entry name" value="DinB"/>
    <property type="match status" value="1"/>
</dbReference>
<dbReference type="GO" id="GO:0046872">
    <property type="term" value="F:metal ion binding"/>
    <property type="evidence" value="ECO:0007669"/>
    <property type="project" value="UniProtKB-KW"/>
</dbReference>
<protein>
    <submittedName>
        <fullName evidence="4">Damage-inducible protein DinB</fullName>
    </submittedName>
</protein>
<dbReference type="Proteomes" id="UP000272464">
    <property type="component" value="Unassembled WGS sequence"/>
</dbReference>
<feature type="binding site" evidence="3">
    <location>
        <position position="117"/>
    </location>
    <ligand>
        <name>a divalent metal cation</name>
        <dbReference type="ChEBI" id="CHEBI:60240"/>
    </ligand>
</feature>
<dbReference type="InterPro" id="IPR034660">
    <property type="entry name" value="DinB/YfiT-like"/>
</dbReference>
<comment type="caution">
    <text evidence="4">The sequence shown here is derived from an EMBL/GenBank/DDBJ whole genome shotgun (WGS) entry which is preliminary data.</text>
</comment>
<dbReference type="Gene3D" id="1.20.120.450">
    <property type="entry name" value="dinb family like domain"/>
    <property type="match status" value="1"/>
</dbReference>
<dbReference type="PANTHER" id="PTHR37302">
    <property type="entry name" value="SLR1116 PROTEIN"/>
    <property type="match status" value="1"/>
</dbReference>
<evidence type="ECO:0000256" key="3">
    <source>
        <dbReference type="PIRSR" id="PIRSR607837-1"/>
    </source>
</evidence>
<dbReference type="RefSeq" id="WP_127198182.1">
    <property type="nucleotide sequence ID" value="NZ_RZNX01000001.1"/>
</dbReference>
<evidence type="ECO:0000313" key="4">
    <source>
        <dbReference type="EMBL" id="RUT36493.1"/>
    </source>
</evidence>
<evidence type="ECO:0000313" key="5">
    <source>
        <dbReference type="Proteomes" id="UP000272464"/>
    </source>
</evidence>
<keyword evidence="5" id="KW-1185">Reference proteome</keyword>
<dbReference type="InterPro" id="IPR007837">
    <property type="entry name" value="DinB"/>
</dbReference>
<dbReference type="AlphaFoldDB" id="A0A3S1BX65"/>
<dbReference type="EMBL" id="RZNX01000001">
    <property type="protein sequence ID" value="RUT36493.1"/>
    <property type="molecule type" value="Genomic_DNA"/>
</dbReference>
<dbReference type="OrthoDB" id="25666at2"/>
<dbReference type="SUPFAM" id="SSF109854">
    <property type="entry name" value="DinB/YfiT-like putative metalloenzymes"/>
    <property type="match status" value="1"/>
</dbReference>